<proteinExistence type="predicted"/>
<feature type="domain" description="Cation/H+ exchanger transmembrane" evidence="9">
    <location>
        <begin position="54"/>
        <end position="436"/>
    </location>
</feature>
<dbReference type="InterPro" id="IPR038770">
    <property type="entry name" value="Na+/solute_symporter_sf"/>
</dbReference>
<feature type="transmembrane region" description="Helical" evidence="8">
    <location>
        <begin position="71"/>
        <end position="89"/>
    </location>
</feature>
<dbReference type="InParanoid" id="K5V9H7"/>
<feature type="transmembrane region" description="Helical" evidence="8">
    <location>
        <begin position="101"/>
        <end position="124"/>
    </location>
</feature>
<evidence type="ECO:0000256" key="7">
    <source>
        <dbReference type="SAM" id="MobiDB-lite"/>
    </source>
</evidence>
<keyword evidence="5" id="KW-0406">Ion transport</keyword>
<evidence type="ECO:0000313" key="10">
    <source>
        <dbReference type="EMBL" id="EKM59486.1"/>
    </source>
</evidence>
<dbReference type="Proteomes" id="UP000008370">
    <property type="component" value="Unassembled WGS sequence"/>
</dbReference>
<dbReference type="GO" id="GO:0015297">
    <property type="term" value="F:antiporter activity"/>
    <property type="evidence" value="ECO:0007669"/>
    <property type="project" value="InterPro"/>
</dbReference>
<dbReference type="KEGG" id="pco:PHACADRAFT_250007"/>
<evidence type="ECO:0000256" key="2">
    <source>
        <dbReference type="ARBA" id="ARBA00022448"/>
    </source>
</evidence>
<protein>
    <recommendedName>
        <fullName evidence="9">Cation/H+ exchanger transmembrane domain-containing protein</fullName>
    </recommendedName>
</protein>
<organism evidence="10 11">
    <name type="scientific">Phanerochaete carnosa (strain HHB-10118-sp)</name>
    <name type="common">White-rot fungus</name>
    <name type="synonym">Peniophora carnosa</name>
    <dbReference type="NCBI Taxonomy" id="650164"/>
    <lineage>
        <taxon>Eukaryota</taxon>
        <taxon>Fungi</taxon>
        <taxon>Dikarya</taxon>
        <taxon>Basidiomycota</taxon>
        <taxon>Agaricomycotina</taxon>
        <taxon>Agaricomycetes</taxon>
        <taxon>Polyporales</taxon>
        <taxon>Phanerochaetaceae</taxon>
        <taxon>Phanerochaete</taxon>
    </lineage>
</organism>
<evidence type="ECO:0000256" key="8">
    <source>
        <dbReference type="SAM" id="Phobius"/>
    </source>
</evidence>
<dbReference type="GeneID" id="18914810"/>
<dbReference type="EMBL" id="JH930469">
    <property type="protein sequence ID" value="EKM59486.1"/>
    <property type="molecule type" value="Genomic_DNA"/>
</dbReference>
<keyword evidence="6 8" id="KW-0472">Membrane</keyword>
<dbReference type="InterPro" id="IPR050794">
    <property type="entry name" value="CPA2_transporter"/>
</dbReference>
<dbReference type="InterPro" id="IPR006153">
    <property type="entry name" value="Cation/H_exchanger_TM"/>
</dbReference>
<dbReference type="AlphaFoldDB" id="K5V9H7"/>
<dbReference type="Pfam" id="PF00999">
    <property type="entry name" value="Na_H_Exchanger"/>
    <property type="match status" value="1"/>
</dbReference>
<dbReference type="OrthoDB" id="2687058at2759"/>
<dbReference type="Gene3D" id="1.20.1530.20">
    <property type="match status" value="1"/>
</dbReference>
<comment type="subcellular location">
    <subcellularLocation>
        <location evidence="1">Membrane</location>
        <topology evidence="1">Multi-pass membrane protein</topology>
    </subcellularLocation>
</comment>
<feature type="transmembrane region" description="Helical" evidence="8">
    <location>
        <begin position="204"/>
        <end position="228"/>
    </location>
</feature>
<keyword evidence="3 8" id="KW-0812">Transmembrane</keyword>
<dbReference type="RefSeq" id="XP_007392046.1">
    <property type="nucleotide sequence ID" value="XM_007391984.1"/>
</dbReference>
<dbReference type="PANTHER" id="PTHR32468:SF0">
    <property type="entry name" value="K(+)_H(+) ANTIPORTER 1"/>
    <property type="match status" value="1"/>
</dbReference>
<dbReference type="GO" id="GO:0016020">
    <property type="term" value="C:membrane"/>
    <property type="evidence" value="ECO:0007669"/>
    <property type="project" value="UniProtKB-SubCell"/>
</dbReference>
<dbReference type="FunCoup" id="K5V9H7">
    <property type="interactions" value="18"/>
</dbReference>
<feature type="transmembrane region" description="Helical" evidence="8">
    <location>
        <begin position="279"/>
        <end position="301"/>
    </location>
</feature>
<evidence type="ECO:0000256" key="3">
    <source>
        <dbReference type="ARBA" id="ARBA00022692"/>
    </source>
</evidence>
<keyword evidence="11" id="KW-1185">Reference proteome</keyword>
<name>K5V9H7_PHACS</name>
<reference evidence="10 11" key="1">
    <citation type="journal article" date="2012" name="BMC Genomics">
        <title>Comparative genomics of the white-rot fungi, Phanerochaete carnosa and P. chrysosporium, to elucidate the genetic basis of the distinct wood types they colonize.</title>
        <authorList>
            <person name="Suzuki H."/>
            <person name="MacDonald J."/>
            <person name="Syed K."/>
            <person name="Salamov A."/>
            <person name="Hori C."/>
            <person name="Aerts A."/>
            <person name="Henrissat B."/>
            <person name="Wiebenga A."/>
            <person name="vanKuyk P.A."/>
            <person name="Barry K."/>
            <person name="Lindquist E."/>
            <person name="LaButti K."/>
            <person name="Lapidus A."/>
            <person name="Lucas S."/>
            <person name="Coutinho P."/>
            <person name="Gong Y."/>
            <person name="Samejima M."/>
            <person name="Mahadevan R."/>
            <person name="Abou-Zaid M."/>
            <person name="de Vries R.P."/>
            <person name="Igarashi K."/>
            <person name="Yadav J.S."/>
            <person name="Grigoriev I.V."/>
            <person name="Master E.R."/>
        </authorList>
    </citation>
    <scope>NUCLEOTIDE SEQUENCE [LARGE SCALE GENOMIC DNA]</scope>
    <source>
        <strain evidence="10 11">HHB-10118-sp</strain>
    </source>
</reference>
<feature type="transmembrane region" description="Helical" evidence="8">
    <location>
        <begin position="234"/>
        <end position="258"/>
    </location>
</feature>
<gene>
    <name evidence="10" type="ORF">PHACADRAFT_250007</name>
</gene>
<feature type="transmembrane region" description="Helical" evidence="8">
    <location>
        <begin position="419"/>
        <end position="441"/>
    </location>
</feature>
<feature type="transmembrane region" description="Helical" evidence="8">
    <location>
        <begin position="136"/>
        <end position="160"/>
    </location>
</feature>
<feature type="transmembrane region" description="Helical" evidence="8">
    <location>
        <begin position="355"/>
        <end position="377"/>
    </location>
</feature>
<feature type="transmembrane region" description="Helical" evidence="8">
    <location>
        <begin position="42"/>
        <end position="64"/>
    </location>
</feature>
<evidence type="ECO:0000313" key="11">
    <source>
        <dbReference type="Proteomes" id="UP000008370"/>
    </source>
</evidence>
<evidence type="ECO:0000256" key="1">
    <source>
        <dbReference type="ARBA" id="ARBA00004141"/>
    </source>
</evidence>
<dbReference type="STRING" id="650164.K5V9H7"/>
<accession>K5V9H7</accession>
<dbReference type="HOGENOM" id="CLU_005126_10_1_1"/>
<feature type="compositionally biased region" description="Basic and acidic residues" evidence="7">
    <location>
        <begin position="516"/>
        <end position="529"/>
    </location>
</feature>
<evidence type="ECO:0000259" key="9">
    <source>
        <dbReference type="Pfam" id="PF00999"/>
    </source>
</evidence>
<sequence>MGVLTREVVDVVHALSRRAAAPQQAGVFVGLNPATYNANDPFPLWVIQVVIIMAMIQLLHLFLSRIRQPRVISEVIGGIILGPSVMGRIPNFTNSIFPVASLPMITLTSTIGLVLFLFLVGLELDVRIIRRNAKSSMLISATGLVIPLGLGAALAVPIYHQFVDPSVRFGDFVLFVAVAVGITAFPVLCRILTELKLLDDTVGAVTLAAGVGNDVVGWILLALTVALVNSDTGLTALWVLLTAVGFTIFLFFPVRLAFRWLARRTGSLESGQPSMTMMTLTLVLILVSALFTDIIGIHPIFGGFLAGMVIPKDNGFGIALVEKIEDLVSLLFLPLYFVNTGLKTNLGLLNNGVTWGYTVLICVVAFFSKFIGCAITAKLCGFNIRESGAIGSLMSCKGLVELIVLNVGLSAGILDTRTFSMFVLHAVVLTFITTPLTLLFYPPKYRTKALAVTMNRNNSKVGVEGGQPSYFKEAIKTNFAMVVDRIEQLPTLMALTMLLQPSSAAASYTPVISDSVSDHEKESGHEKESVPLTPPGLPYSAASTPAISLNVLRLIELTERTSAVFKSQSVDLLALSDPILSIIRTFGYLNRMVVSTALAVVGYEEYASHITDFTRDVSSQMLILPWSNTTPLSDDASAGSRPSSSPMLSVSPSPFDVLFGQSNTRSGVQNASFPQTQFFRKMFASATTDVALYIDRGLSQPVDAQNSAHIFLPFFGGPDDRSALSFVVQLCTNPSVTATAVRYVKTGSNDLTPVSTLEEVKQPVPLDIAQDTVYAFKDTQTQLASETADNLLWDRYTRSTTPELSGALSRITFREEHSPRVLRSATDAAARVASEHSGSRLLVIVGRSRRMAVESHVQELQVFLSEKGVSLGSELMKTLGDVGSALVASNVNGSLLILQASLS</sequence>
<evidence type="ECO:0000256" key="5">
    <source>
        <dbReference type="ARBA" id="ARBA00023065"/>
    </source>
</evidence>
<dbReference type="PANTHER" id="PTHR32468">
    <property type="entry name" value="CATION/H + ANTIPORTER"/>
    <property type="match status" value="1"/>
</dbReference>
<evidence type="ECO:0000256" key="4">
    <source>
        <dbReference type="ARBA" id="ARBA00022989"/>
    </source>
</evidence>
<dbReference type="GO" id="GO:1902600">
    <property type="term" value="P:proton transmembrane transport"/>
    <property type="evidence" value="ECO:0007669"/>
    <property type="project" value="InterPro"/>
</dbReference>
<feature type="transmembrane region" description="Helical" evidence="8">
    <location>
        <begin position="172"/>
        <end position="192"/>
    </location>
</feature>
<keyword evidence="4 8" id="KW-1133">Transmembrane helix</keyword>
<keyword evidence="2" id="KW-0813">Transport</keyword>
<evidence type="ECO:0000256" key="6">
    <source>
        <dbReference type="ARBA" id="ARBA00023136"/>
    </source>
</evidence>
<feature type="region of interest" description="Disordered" evidence="7">
    <location>
        <begin position="516"/>
        <end position="535"/>
    </location>
</feature>